<feature type="domain" description="POTRA" evidence="9">
    <location>
        <begin position="53"/>
        <end position="121"/>
    </location>
</feature>
<keyword evidence="4 8" id="KW-0812">Transmembrane</keyword>
<evidence type="ECO:0000313" key="10">
    <source>
        <dbReference type="EMBL" id="PIZ41294.1"/>
    </source>
</evidence>
<gene>
    <name evidence="10" type="ORF">COY37_02555</name>
</gene>
<evidence type="ECO:0000256" key="1">
    <source>
        <dbReference type="ARBA" id="ARBA00004370"/>
    </source>
</evidence>
<organism evidence="10 11">
    <name type="scientific">Candidatus Aquicultor secundus</name>
    <dbReference type="NCBI Taxonomy" id="1973895"/>
    <lineage>
        <taxon>Bacteria</taxon>
        <taxon>Bacillati</taxon>
        <taxon>Actinomycetota</taxon>
        <taxon>Candidatus Aquicultoria</taxon>
        <taxon>Candidatus Aquicultorales</taxon>
        <taxon>Candidatus Aquicultoraceae</taxon>
        <taxon>Candidatus Aquicultor</taxon>
    </lineage>
</organism>
<dbReference type="InterPro" id="IPR050487">
    <property type="entry name" value="FtsQ_DivIB"/>
</dbReference>
<protein>
    <recommendedName>
        <fullName evidence="9">POTRA domain-containing protein</fullName>
    </recommendedName>
</protein>
<keyword evidence="3" id="KW-0132">Cell division</keyword>
<dbReference type="InterPro" id="IPR005548">
    <property type="entry name" value="Cell_div_FtsQ/DivIB_C"/>
</dbReference>
<proteinExistence type="predicted"/>
<evidence type="ECO:0000256" key="4">
    <source>
        <dbReference type="ARBA" id="ARBA00022692"/>
    </source>
</evidence>
<evidence type="ECO:0000259" key="9">
    <source>
        <dbReference type="PROSITE" id="PS51779"/>
    </source>
</evidence>
<evidence type="ECO:0000256" key="7">
    <source>
        <dbReference type="ARBA" id="ARBA00023306"/>
    </source>
</evidence>
<dbReference type="Pfam" id="PF03799">
    <property type="entry name" value="FtsQ_DivIB_C"/>
    <property type="match status" value="1"/>
</dbReference>
<keyword evidence="7" id="KW-0131">Cell cycle</keyword>
<dbReference type="PROSITE" id="PS51779">
    <property type="entry name" value="POTRA"/>
    <property type="match status" value="1"/>
</dbReference>
<evidence type="ECO:0000313" key="11">
    <source>
        <dbReference type="Proteomes" id="UP000230956"/>
    </source>
</evidence>
<keyword evidence="5 8" id="KW-1133">Transmembrane helix</keyword>
<feature type="non-terminal residue" evidence="10">
    <location>
        <position position="261"/>
    </location>
</feature>
<dbReference type="InterPro" id="IPR034746">
    <property type="entry name" value="POTRA"/>
</dbReference>
<dbReference type="RefSeq" id="WP_286975897.1">
    <property type="nucleotide sequence ID" value="NZ_PFNG01000062.1"/>
</dbReference>
<evidence type="ECO:0000256" key="2">
    <source>
        <dbReference type="ARBA" id="ARBA00022475"/>
    </source>
</evidence>
<evidence type="ECO:0000256" key="3">
    <source>
        <dbReference type="ARBA" id="ARBA00022618"/>
    </source>
</evidence>
<dbReference type="PANTHER" id="PTHR37820:SF1">
    <property type="entry name" value="CELL DIVISION PROTEIN FTSQ"/>
    <property type="match status" value="1"/>
</dbReference>
<sequence>MSEGRQIAKTKAEERQQKLVLIRRKRRNQIAIIAAAVFVVLIGAFELYHSGLFNVTKVEITGNKAVPAAKIAQVCNVDQETNLLSVSTEDIRNKLLKEPWIKDVAVKRALPHTLKVELVERMPAVLISFGGKFYLVDEDLFVVAERQYADGANVPTVTDLPVAKIKVGDKLMNESLDNAVKCLKSMDPELRKTIVLISAPSVDKLSLYNKDNMEILYGEAKQADQKNKVLQSILKEQGRQVIFIDIRSYPHSDPVLRRIDS</sequence>
<dbReference type="PANTHER" id="PTHR37820">
    <property type="entry name" value="CELL DIVISION PROTEIN DIVIB"/>
    <property type="match status" value="1"/>
</dbReference>
<keyword evidence="6 8" id="KW-0472">Membrane</keyword>
<feature type="transmembrane region" description="Helical" evidence="8">
    <location>
        <begin position="30"/>
        <end position="48"/>
    </location>
</feature>
<comment type="caution">
    <text evidence="10">The sequence shown here is derived from an EMBL/GenBank/DDBJ whole genome shotgun (WGS) entry which is preliminary data.</text>
</comment>
<dbReference type="Pfam" id="PF08478">
    <property type="entry name" value="POTRA_1"/>
    <property type="match status" value="1"/>
</dbReference>
<dbReference type="EMBL" id="PFNG01000062">
    <property type="protein sequence ID" value="PIZ41294.1"/>
    <property type="molecule type" value="Genomic_DNA"/>
</dbReference>
<reference evidence="11" key="1">
    <citation type="submission" date="2017-09" db="EMBL/GenBank/DDBJ databases">
        <title>Depth-based differentiation of microbial function through sediment-hosted aquifers and enrichment of novel symbionts in the deep terrestrial subsurface.</title>
        <authorList>
            <person name="Probst A.J."/>
            <person name="Ladd B."/>
            <person name="Jarett J.K."/>
            <person name="Geller-Mcgrath D.E."/>
            <person name="Sieber C.M.K."/>
            <person name="Emerson J.B."/>
            <person name="Anantharaman K."/>
            <person name="Thomas B.C."/>
            <person name="Malmstrom R."/>
            <person name="Stieglmeier M."/>
            <person name="Klingl A."/>
            <person name="Woyke T."/>
            <person name="Ryan C.M."/>
            <person name="Banfield J.F."/>
        </authorList>
    </citation>
    <scope>NUCLEOTIDE SEQUENCE [LARGE SCALE GENOMIC DNA]</scope>
</reference>
<dbReference type="Proteomes" id="UP000230956">
    <property type="component" value="Unassembled WGS sequence"/>
</dbReference>
<evidence type="ECO:0000256" key="8">
    <source>
        <dbReference type="SAM" id="Phobius"/>
    </source>
</evidence>
<dbReference type="AlphaFoldDB" id="A0A2M7T9K3"/>
<dbReference type="GO" id="GO:0005886">
    <property type="term" value="C:plasma membrane"/>
    <property type="evidence" value="ECO:0007669"/>
    <property type="project" value="TreeGrafter"/>
</dbReference>
<comment type="subcellular location">
    <subcellularLocation>
        <location evidence="1">Membrane</location>
    </subcellularLocation>
</comment>
<dbReference type="Gene3D" id="3.10.20.310">
    <property type="entry name" value="membrane protein fhac"/>
    <property type="match status" value="1"/>
</dbReference>
<name>A0A2M7T9K3_9ACTN</name>
<evidence type="ECO:0000256" key="6">
    <source>
        <dbReference type="ARBA" id="ARBA00023136"/>
    </source>
</evidence>
<accession>A0A2M7T9K3</accession>
<evidence type="ECO:0000256" key="5">
    <source>
        <dbReference type="ARBA" id="ARBA00022989"/>
    </source>
</evidence>
<dbReference type="GO" id="GO:0051301">
    <property type="term" value="P:cell division"/>
    <property type="evidence" value="ECO:0007669"/>
    <property type="project" value="UniProtKB-KW"/>
</dbReference>
<keyword evidence="2" id="KW-1003">Cell membrane</keyword>
<dbReference type="InterPro" id="IPR013685">
    <property type="entry name" value="POTRA_FtsQ_type"/>
</dbReference>